<dbReference type="PANTHER" id="PTHR46268">
    <property type="entry name" value="STRESS RESPONSE PROTEIN NHAX"/>
    <property type="match status" value="1"/>
</dbReference>
<feature type="domain" description="UspA" evidence="2">
    <location>
        <begin position="1"/>
        <end position="138"/>
    </location>
</feature>
<dbReference type="InterPro" id="IPR006015">
    <property type="entry name" value="Universal_stress_UspA"/>
</dbReference>
<dbReference type="EMBL" id="VZUS01000001">
    <property type="protein sequence ID" value="KAB1188666.1"/>
    <property type="molecule type" value="Genomic_DNA"/>
</dbReference>
<dbReference type="InterPro" id="IPR006016">
    <property type="entry name" value="UspA"/>
</dbReference>
<proteinExistence type="inferred from homology"/>
<dbReference type="CDD" id="cd00293">
    <property type="entry name" value="USP-like"/>
    <property type="match status" value="1"/>
</dbReference>
<gene>
    <name evidence="3" type="ORF">Hfx1149_11725</name>
</gene>
<protein>
    <submittedName>
        <fullName evidence="3">Universal stress protein</fullName>
    </submittedName>
</protein>
<sequence length="141" mass="15208">MYEEILLPIDGSAAGEQAIPHVFGLAERYGSTVHVLFVVDDTRDSVSVMGGSILDTLEQEGHRFVDEIVARAEARGIPATGDIVQGTPYEAIIDYANDHGIDVIVMATHGRRGIERILLGSVTERVVRTSSVPVLTVHATE</sequence>
<dbReference type="RefSeq" id="WP_151138664.1">
    <property type="nucleotide sequence ID" value="NZ_VZUS01000001.1"/>
</dbReference>
<name>A0A643K5K2_9EURY</name>
<evidence type="ECO:0000313" key="3">
    <source>
        <dbReference type="EMBL" id="KAB1188666.1"/>
    </source>
</evidence>
<dbReference type="SUPFAM" id="SSF52402">
    <property type="entry name" value="Adenine nucleotide alpha hydrolases-like"/>
    <property type="match status" value="1"/>
</dbReference>
<dbReference type="InterPro" id="IPR014729">
    <property type="entry name" value="Rossmann-like_a/b/a_fold"/>
</dbReference>
<dbReference type="Gene3D" id="3.40.50.620">
    <property type="entry name" value="HUPs"/>
    <property type="match status" value="1"/>
</dbReference>
<dbReference type="PRINTS" id="PR01438">
    <property type="entry name" value="UNVRSLSTRESS"/>
</dbReference>
<dbReference type="PANTHER" id="PTHR46268:SF6">
    <property type="entry name" value="UNIVERSAL STRESS PROTEIN UP12"/>
    <property type="match status" value="1"/>
</dbReference>
<dbReference type="Pfam" id="PF00582">
    <property type="entry name" value="Usp"/>
    <property type="match status" value="1"/>
</dbReference>
<evidence type="ECO:0000259" key="2">
    <source>
        <dbReference type="Pfam" id="PF00582"/>
    </source>
</evidence>
<reference evidence="3" key="1">
    <citation type="submission" date="2019-09" db="EMBL/GenBank/DDBJ databases">
        <title>Genomic analysis of Haloferax sp. CBA1149.</title>
        <authorList>
            <person name="Roh S.W."/>
        </authorList>
    </citation>
    <scope>NUCLEOTIDE SEQUENCE</scope>
    <source>
        <strain evidence="3">CBA1149</strain>
    </source>
</reference>
<evidence type="ECO:0000256" key="1">
    <source>
        <dbReference type="ARBA" id="ARBA00008791"/>
    </source>
</evidence>
<dbReference type="AlphaFoldDB" id="A0A643K5K2"/>
<comment type="caution">
    <text evidence="3">The sequence shown here is derived from an EMBL/GenBank/DDBJ whole genome shotgun (WGS) entry which is preliminary data.</text>
</comment>
<accession>A0A643K5K2</accession>
<organism evidence="3">
    <name type="scientific">Haloferax sp. CBA1149</name>
    <dbReference type="NCBI Taxonomy" id="2650753"/>
    <lineage>
        <taxon>Archaea</taxon>
        <taxon>Methanobacteriati</taxon>
        <taxon>Methanobacteriota</taxon>
        <taxon>Stenosarchaea group</taxon>
        <taxon>Halobacteria</taxon>
        <taxon>Halobacteriales</taxon>
        <taxon>Haloferacaceae</taxon>
        <taxon>Haloferax</taxon>
    </lineage>
</organism>
<comment type="similarity">
    <text evidence="1">Belongs to the universal stress protein A family.</text>
</comment>